<protein>
    <recommendedName>
        <fullName evidence="3">YncE family protein</fullName>
    </recommendedName>
</protein>
<accession>A0A328C3B4</accession>
<dbReference type="Proteomes" id="UP000249169">
    <property type="component" value="Unassembled WGS sequence"/>
</dbReference>
<evidence type="ECO:0000313" key="2">
    <source>
        <dbReference type="Proteomes" id="UP000249169"/>
    </source>
</evidence>
<dbReference type="PROSITE" id="PS51257">
    <property type="entry name" value="PROKAR_LIPOPROTEIN"/>
    <property type="match status" value="1"/>
</dbReference>
<dbReference type="EMBL" id="QHKO01000011">
    <property type="protein sequence ID" value="RAL20405.1"/>
    <property type="molecule type" value="Genomic_DNA"/>
</dbReference>
<evidence type="ECO:0008006" key="3">
    <source>
        <dbReference type="Google" id="ProtNLM"/>
    </source>
</evidence>
<dbReference type="InterPro" id="IPR015943">
    <property type="entry name" value="WD40/YVTN_repeat-like_dom_sf"/>
</dbReference>
<dbReference type="InterPro" id="IPR011044">
    <property type="entry name" value="Quino_amine_DH_bsu"/>
</dbReference>
<organism evidence="1 2">
    <name type="scientific">Lujinxingia litoralis</name>
    <dbReference type="NCBI Taxonomy" id="2211119"/>
    <lineage>
        <taxon>Bacteria</taxon>
        <taxon>Deltaproteobacteria</taxon>
        <taxon>Bradymonadales</taxon>
        <taxon>Lujinxingiaceae</taxon>
        <taxon>Lujinxingia</taxon>
    </lineage>
</organism>
<dbReference type="PANTHER" id="PTHR47197">
    <property type="entry name" value="PROTEIN NIRF"/>
    <property type="match status" value="1"/>
</dbReference>
<dbReference type="PANTHER" id="PTHR47197:SF3">
    <property type="entry name" value="DIHYDRO-HEME D1 DEHYDROGENASE"/>
    <property type="match status" value="1"/>
</dbReference>
<gene>
    <name evidence="1" type="ORF">DL240_17660</name>
</gene>
<dbReference type="SUPFAM" id="SSF50969">
    <property type="entry name" value="YVTN repeat-like/Quinoprotein amine dehydrogenase"/>
    <property type="match status" value="1"/>
</dbReference>
<keyword evidence="2" id="KW-1185">Reference proteome</keyword>
<comment type="caution">
    <text evidence="1">The sequence shown here is derived from an EMBL/GenBank/DDBJ whole genome shotgun (WGS) entry which is preliminary data.</text>
</comment>
<dbReference type="InterPro" id="IPR051200">
    <property type="entry name" value="Host-pathogen_enzymatic-act"/>
</dbReference>
<proteinExistence type="predicted"/>
<name>A0A328C3B4_9DELT</name>
<reference evidence="1 2" key="1">
    <citation type="submission" date="2018-05" db="EMBL/GenBank/DDBJ databases">
        <title>Lujinxingia marina gen. nov. sp. nov., a new facultative anaerobic member of the class Deltaproteobacteria, and proposal of Lujinxingaceae fam. nov.</title>
        <authorList>
            <person name="Li C.-M."/>
        </authorList>
    </citation>
    <scope>NUCLEOTIDE SEQUENCE [LARGE SCALE GENOMIC DNA]</scope>
    <source>
        <strain evidence="1 2">B210</strain>
    </source>
</reference>
<sequence length="421" mass="45423">MKMRLFSALTGCALLVTGCGQRYQEPLPPRDGLYYPVGLELHPGGRFLYVANSNFDLKYSEELGGTISVIDTSTSTLLPDASPYVPSFAGHIELNEDGTRAYVTSRQQSEVTVLDVAAQGQALFCEVGGEARSNSSACVVRRVPDVRSGAPVPLDPFGLAVGRVSREIGGETVSFDLVHLSHLRGDQVSSLSFPEGELEGASMRSAALLNGGNQTRLRPGTEDVYVAGRGTNVVALYRPYVSEEGKVEAIVRRGDVVLSPAVQNVDARGLDFNAAGDRLYVAARRPSALYVIGIDESDGLRHEVIDTIPLERQASGVRVHQGADGVERVYVPSYRNGVIQVIDPQIGAVVDTIEVGRSPYDMVAERCEAPGQPCRAYVSLFDQRGERPERCTESDRSCGAVAVLDLDPASPTFHQVIEHIY</sequence>
<evidence type="ECO:0000313" key="1">
    <source>
        <dbReference type="EMBL" id="RAL20405.1"/>
    </source>
</evidence>
<dbReference type="AlphaFoldDB" id="A0A328C3B4"/>
<dbReference type="Gene3D" id="2.130.10.10">
    <property type="entry name" value="YVTN repeat-like/Quinoprotein amine dehydrogenase"/>
    <property type="match status" value="2"/>
</dbReference>